<dbReference type="Pfam" id="PF18953">
    <property type="entry name" value="SAP_new25"/>
    <property type="match status" value="1"/>
</dbReference>
<organism evidence="2 3">
    <name type="scientific">Enterococcus pseudoavium</name>
    <dbReference type="NCBI Taxonomy" id="44007"/>
    <lineage>
        <taxon>Bacteria</taxon>
        <taxon>Bacillati</taxon>
        <taxon>Bacillota</taxon>
        <taxon>Bacilli</taxon>
        <taxon>Lactobacillales</taxon>
        <taxon>Enterococcaceae</taxon>
        <taxon>Enterococcus</taxon>
    </lineage>
</organism>
<protein>
    <submittedName>
        <fullName evidence="2">DUF6434 domain-containing protein</fullName>
    </submittedName>
</protein>
<sequence>MNRPELVRGINPETFREYYYLKEELVNFCRLEGIPTAGNKKDLTERIYCYISSGEVKNIKKKTKSNIPKSITVNTVIEENITCSEVHREFFKSELGKQFKFKVAFQKWLKNNAGKKYSEAIKVYPEIASKKTEKIDSQFEYNTYIRDFFLENPDLTLKDAIKCWKLKKSKPGHNQYEKKDLKVI</sequence>
<dbReference type="Proteomes" id="UP001269061">
    <property type="component" value="Unassembled WGS sequence"/>
</dbReference>
<proteinExistence type="predicted"/>
<evidence type="ECO:0000313" key="3">
    <source>
        <dbReference type="Proteomes" id="UP001269061"/>
    </source>
</evidence>
<name>A0ABU3FLD6_9ENTE</name>
<evidence type="ECO:0000259" key="1">
    <source>
        <dbReference type="Pfam" id="PF20026"/>
    </source>
</evidence>
<gene>
    <name evidence="2" type="ORF">P7H46_13890</name>
</gene>
<comment type="caution">
    <text evidence="2">The sequence shown here is derived from an EMBL/GenBank/DDBJ whole genome shotgun (WGS) entry which is preliminary data.</text>
</comment>
<accession>A0ABU3FLD6</accession>
<dbReference type="Pfam" id="PF20026">
    <property type="entry name" value="DUF6434"/>
    <property type="match status" value="1"/>
</dbReference>
<reference evidence="2 3" key="1">
    <citation type="submission" date="2023-03" db="EMBL/GenBank/DDBJ databases">
        <authorList>
            <person name="Shen W."/>
            <person name="Cai J."/>
        </authorList>
    </citation>
    <scope>NUCLEOTIDE SEQUENCE [LARGE SCALE GENOMIC DNA]</scope>
    <source>
        <strain evidence="2 3">Y59</strain>
    </source>
</reference>
<dbReference type="InterPro" id="IPR045492">
    <property type="entry name" value="DUF6434"/>
</dbReference>
<dbReference type="RefSeq" id="WP_241699699.1">
    <property type="nucleotide sequence ID" value="NZ_JARQAZ010000023.1"/>
</dbReference>
<evidence type="ECO:0000313" key="2">
    <source>
        <dbReference type="EMBL" id="MDT2771902.1"/>
    </source>
</evidence>
<keyword evidence="3" id="KW-1185">Reference proteome</keyword>
<dbReference type="EMBL" id="JARQAZ010000023">
    <property type="protein sequence ID" value="MDT2771902.1"/>
    <property type="molecule type" value="Genomic_DNA"/>
</dbReference>
<feature type="domain" description="DUF6434" evidence="1">
    <location>
        <begin position="70"/>
        <end position="124"/>
    </location>
</feature>